<proteinExistence type="predicted"/>
<dbReference type="GO" id="GO:1990072">
    <property type="term" value="C:TRAPPIII protein complex"/>
    <property type="evidence" value="ECO:0007669"/>
    <property type="project" value="TreeGrafter"/>
</dbReference>
<name>A0A0C9VAT2_SPHS4</name>
<keyword evidence="3" id="KW-1185">Reference proteome</keyword>
<protein>
    <recommendedName>
        <fullName evidence="1">Trafficking protein particle complex subunit 13 N-terminal domain-containing protein</fullName>
    </recommendedName>
</protein>
<evidence type="ECO:0000259" key="1">
    <source>
        <dbReference type="Pfam" id="PF06159"/>
    </source>
</evidence>
<dbReference type="InterPro" id="IPR055427">
    <property type="entry name" value="TRAPPC13_N"/>
</dbReference>
<evidence type="ECO:0000313" key="2">
    <source>
        <dbReference type="EMBL" id="KIJ34600.1"/>
    </source>
</evidence>
<evidence type="ECO:0000313" key="3">
    <source>
        <dbReference type="Proteomes" id="UP000054279"/>
    </source>
</evidence>
<accession>A0A0C9VAT2</accession>
<feature type="domain" description="Trafficking protein particle complex subunit 13 N-terminal" evidence="1">
    <location>
        <begin position="7"/>
        <end position="185"/>
    </location>
</feature>
<dbReference type="AlphaFoldDB" id="A0A0C9VAT2"/>
<dbReference type="OrthoDB" id="10250284at2759"/>
<dbReference type="InterPro" id="IPR010378">
    <property type="entry name" value="TRAPPC13"/>
</dbReference>
<dbReference type="PANTHER" id="PTHR13134:SF3">
    <property type="entry name" value="TRAFFICKING PROTEIN PARTICLE COMPLEX SUBUNIT 13"/>
    <property type="match status" value="1"/>
</dbReference>
<organism evidence="2 3">
    <name type="scientific">Sphaerobolus stellatus (strain SS14)</name>
    <dbReference type="NCBI Taxonomy" id="990650"/>
    <lineage>
        <taxon>Eukaryota</taxon>
        <taxon>Fungi</taxon>
        <taxon>Dikarya</taxon>
        <taxon>Basidiomycota</taxon>
        <taxon>Agaricomycotina</taxon>
        <taxon>Agaricomycetes</taxon>
        <taxon>Phallomycetidae</taxon>
        <taxon>Geastrales</taxon>
        <taxon>Sphaerobolaceae</taxon>
        <taxon>Sphaerobolus</taxon>
    </lineage>
</organism>
<gene>
    <name evidence="2" type="ORF">M422DRAFT_51846</name>
</gene>
<dbReference type="HOGENOM" id="CLU_073461_0_0_1"/>
<reference evidence="2 3" key="1">
    <citation type="submission" date="2014-06" db="EMBL/GenBank/DDBJ databases">
        <title>Evolutionary Origins and Diversification of the Mycorrhizal Mutualists.</title>
        <authorList>
            <consortium name="DOE Joint Genome Institute"/>
            <consortium name="Mycorrhizal Genomics Consortium"/>
            <person name="Kohler A."/>
            <person name="Kuo A."/>
            <person name="Nagy L.G."/>
            <person name="Floudas D."/>
            <person name="Copeland A."/>
            <person name="Barry K.W."/>
            <person name="Cichocki N."/>
            <person name="Veneault-Fourrey C."/>
            <person name="LaButti K."/>
            <person name="Lindquist E.A."/>
            <person name="Lipzen A."/>
            <person name="Lundell T."/>
            <person name="Morin E."/>
            <person name="Murat C."/>
            <person name="Riley R."/>
            <person name="Ohm R."/>
            <person name="Sun H."/>
            <person name="Tunlid A."/>
            <person name="Henrissat B."/>
            <person name="Grigoriev I.V."/>
            <person name="Hibbett D.S."/>
            <person name="Martin F."/>
        </authorList>
    </citation>
    <scope>NUCLEOTIDE SEQUENCE [LARGE SCALE GENOMIC DNA]</scope>
    <source>
        <strain evidence="2 3">SS14</strain>
    </source>
</reference>
<dbReference type="EMBL" id="KN837197">
    <property type="protein sequence ID" value="KIJ34600.1"/>
    <property type="molecule type" value="Genomic_DNA"/>
</dbReference>
<sequence>MDSPNNLLALKVMRVSRPGLASSWQPFFTSSPSLSAHATESILSLQGQTPLPGHPKTLRDLTHASQLLTLPSAFGAIQLGETFTSCLCVNNEAKVDVEGVTLRIEIQTATTKLQLAEVGGSDKTLGPTEIMETIVSHEMKELGQHVLACHVSYRLPSSVRHKPESTAEGADASVQTFRKYYKFVVSAVL</sequence>
<dbReference type="Pfam" id="PF06159">
    <property type="entry name" value="TRAPPC13_N"/>
    <property type="match status" value="1"/>
</dbReference>
<dbReference type="PANTHER" id="PTHR13134">
    <property type="entry name" value="TRAFFICKING PROTEIN PARTICLE COMPLEX SUBUNIT 13"/>
    <property type="match status" value="1"/>
</dbReference>
<dbReference type="Proteomes" id="UP000054279">
    <property type="component" value="Unassembled WGS sequence"/>
</dbReference>